<dbReference type="EMBL" id="MU806036">
    <property type="protein sequence ID" value="KAJ3841532.1"/>
    <property type="molecule type" value="Genomic_DNA"/>
</dbReference>
<comment type="caution">
    <text evidence="8">The sequence shown here is derived from an EMBL/GenBank/DDBJ whole genome shotgun (WGS) entry which is preliminary data.</text>
</comment>
<dbReference type="PANTHER" id="PTHR22852:SF0">
    <property type="entry name" value="DENTICLELESS PROTEIN HOMOLOG"/>
    <property type="match status" value="1"/>
</dbReference>
<feature type="repeat" description="WD" evidence="6">
    <location>
        <begin position="185"/>
        <end position="215"/>
    </location>
</feature>
<evidence type="ECO:0000256" key="4">
    <source>
        <dbReference type="ARBA" id="ARBA00022786"/>
    </source>
</evidence>
<evidence type="ECO:0000256" key="1">
    <source>
        <dbReference type="ARBA" id="ARBA00004906"/>
    </source>
</evidence>
<dbReference type="PROSITE" id="PS00678">
    <property type="entry name" value="WD_REPEATS_1"/>
    <property type="match status" value="1"/>
</dbReference>
<evidence type="ECO:0000313" key="8">
    <source>
        <dbReference type="EMBL" id="KAJ3841532.1"/>
    </source>
</evidence>
<comment type="similarity">
    <text evidence="5">Belongs to the WD repeat cdt2 family.</text>
</comment>
<dbReference type="Proteomes" id="UP001163846">
    <property type="component" value="Unassembled WGS sequence"/>
</dbReference>
<dbReference type="InterPro" id="IPR019775">
    <property type="entry name" value="WD40_repeat_CS"/>
</dbReference>
<reference evidence="8" key="1">
    <citation type="submission" date="2022-08" db="EMBL/GenBank/DDBJ databases">
        <authorList>
            <consortium name="DOE Joint Genome Institute"/>
            <person name="Min B."/>
            <person name="Riley R."/>
            <person name="Sierra-Patev S."/>
            <person name="Naranjo-Ortiz M."/>
            <person name="Looney B."/>
            <person name="Konkel Z."/>
            <person name="Slot J.C."/>
            <person name="Sakamoto Y."/>
            <person name="Steenwyk J.L."/>
            <person name="Rokas A."/>
            <person name="Carro J."/>
            <person name="Camarero S."/>
            <person name="Ferreira P."/>
            <person name="Molpeceres G."/>
            <person name="Ruiz-Duenas F.J."/>
            <person name="Serrano A."/>
            <person name="Henrissat B."/>
            <person name="Drula E."/>
            <person name="Hughes K.W."/>
            <person name="Mata J.L."/>
            <person name="Ishikawa N.K."/>
            <person name="Vargas-Isla R."/>
            <person name="Ushijima S."/>
            <person name="Smith C.A."/>
            <person name="Ahrendt S."/>
            <person name="Andreopoulos W."/>
            <person name="He G."/>
            <person name="Labutti K."/>
            <person name="Lipzen A."/>
            <person name="Ng V."/>
            <person name="Sandor L."/>
            <person name="Barry K."/>
            <person name="Martinez A.T."/>
            <person name="Xiao Y."/>
            <person name="Gibbons J.G."/>
            <person name="Terashima K."/>
            <person name="Hibbett D.S."/>
            <person name="Grigoriev I.V."/>
        </authorList>
    </citation>
    <scope>NUCLEOTIDE SEQUENCE</scope>
    <source>
        <strain evidence="8">TFB9207</strain>
    </source>
</reference>
<evidence type="ECO:0000256" key="2">
    <source>
        <dbReference type="ARBA" id="ARBA00022574"/>
    </source>
</evidence>
<dbReference type="PROSITE" id="PS50294">
    <property type="entry name" value="WD_REPEATS_REGION"/>
    <property type="match status" value="1"/>
</dbReference>
<dbReference type="AlphaFoldDB" id="A0AA38UK70"/>
<evidence type="ECO:0000313" key="9">
    <source>
        <dbReference type="Proteomes" id="UP001163846"/>
    </source>
</evidence>
<keyword evidence="2 6" id="KW-0853">WD repeat</keyword>
<accession>A0AA38UK70</accession>
<dbReference type="InterPro" id="IPR001680">
    <property type="entry name" value="WD40_rpt"/>
</dbReference>
<protein>
    <submittedName>
        <fullName evidence="8">WD40 repeat-like protein</fullName>
    </submittedName>
</protein>
<proteinExistence type="inferred from homology"/>
<name>A0AA38UK70_9AGAR</name>
<feature type="compositionally biased region" description="Polar residues" evidence="7">
    <location>
        <begin position="1"/>
        <end position="23"/>
    </location>
</feature>
<feature type="repeat" description="WD" evidence="6">
    <location>
        <begin position="292"/>
        <end position="319"/>
    </location>
</feature>
<evidence type="ECO:0000256" key="6">
    <source>
        <dbReference type="PROSITE-ProRule" id="PRU00221"/>
    </source>
</evidence>
<evidence type="ECO:0000256" key="5">
    <source>
        <dbReference type="ARBA" id="ARBA00038344"/>
    </source>
</evidence>
<dbReference type="InterPro" id="IPR051865">
    <property type="entry name" value="WD-repeat_CDT2_adapter"/>
</dbReference>
<feature type="region of interest" description="Disordered" evidence="7">
    <location>
        <begin position="1"/>
        <end position="67"/>
    </location>
</feature>
<evidence type="ECO:0000256" key="3">
    <source>
        <dbReference type="ARBA" id="ARBA00022737"/>
    </source>
</evidence>
<dbReference type="GO" id="GO:0005634">
    <property type="term" value="C:nucleus"/>
    <property type="evidence" value="ECO:0007669"/>
    <property type="project" value="TreeGrafter"/>
</dbReference>
<keyword evidence="9" id="KW-1185">Reference proteome</keyword>
<keyword evidence="4" id="KW-0833">Ubl conjugation pathway</keyword>
<dbReference type="SUPFAM" id="SSF50978">
    <property type="entry name" value="WD40 repeat-like"/>
    <property type="match status" value="1"/>
</dbReference>
<dbReference type="Pfam" id="PF00400">
    <property type="entry name" value="WD40"/>
    <property type="match status" value="4"/>
</dbReference>
<comment type="pathway">
    <text evidence="1">Protein modification; protein ubiquitination.</text>
</comment>
<organism evidence="8 9">
    <name type="scientific">Lentinula raphanica</name>
    <dbReference type="NCBI Taxonomy" id="153919"/>
    <lineage>
        <taxon>Eukaryota</taxon>
        <taxon>Fungi</taxon>
        <taxon>Dikarya</taxon>
        <taxon>Basidiomycota</taxon>
        <taxon>Agaricomycotina</taxon>
        <taxon>Agaricomycetes</taxon>
        <taxon>Agaricomycetidae</taxon>
        <taxon>Agaricales</taxon>
        <taxon>Marasmiineae</taxon>
        <taxon>Omphalotaceae</taxon>
        <taxon>Lentinula</taxon>
    </lineage>
</organism>
<keyword evidence="3" id="KW-0677">Repeat</keyword>
<sequence>MFPSPSSSPTQSAILQDTTNAARTSHGDRYRPSYPWLQLPTPPTHAKRPLEDDRSPSKRPRLIADETTDADEVLMKRQCTRFRRKQCSAASMMARYDLPFQSSISSRVSTRIILKSFVSSYNSDLFRCDSVDDAFLTTPYACSYSHSAKAGRTPSLAVSTEEGTVHIFDTQKRNEWDAEPPRRTLRPHVNGVYDVKWSPSDSRLATCSADRSIRISCPLTSQLLHTLEGHVSSVKRAAWHPINDSLLCSGGRDGAICIWDLRLPQNPVLKISDAHELPLKGRRSKQHVPKTVTNLVFNEDMSLISSGSSDGVLHNWDLRFLSSQSRPRSKRVTPSFCSPIDPTTQYSSRRPRGILSITAGTGPTSGLLFALAADSRIHTYDASSLTPLPINFTDPNLQVNGSFYISSAVSPCGRWLASGGGKSALLFDVSSAARPFARASSGVVLKAQLGAVHAVDWADGMVATCADDRTVRIWRPDVDTYRSCEEDPDEYKWKWSWAEDSVSKKTM</sequence>
<dbReference type="GO" id="GO:0043161">
    <property type="term" value="P:proteasome-mediated ubiquitin-dependent protein catabolic process"/>
    <property type="evidence" value="ECO:0007669"/>
    <property type="project" value="TreeGrafter"/>
</dbReference>
<evidence type="ECO:0000256" key="7">
    <source>
        <dbReference type="SAM" id="MobiDB-lite"/>
    </source>
</evidence>
<dbReference type="PANTHER" id="PTHR22852">
    <property type="entry name" value="LETHAL 2 DENTICLELESS PROTEIN RETINOIC ACID-REGULATED NUCLEAR MATRIX-ASSOCIATED PROTEIN"/>
    <property type="match status" value="1"/>
</dbReference>
<dbReference type="SMART" id="SM00320">
    <property type="entry name" value="WD40"/>
    <property type="match status" value="5"/>
</dbReference>
<dbReference type="PROSITE" id="PS50082">
    <property type="entry name" value="WD_REPEATS_2"/>
    <property type="match status" value="3"/>
</dbReference>
<feature type="repeat" description="WD" evidence="6">
    <location>
        <begin position="227"/>
        <end position="262"/>
    </location>
</feature>
<dbReference type="GO" id="GO:0030674">
    <property type="term" value="F:protein-macromolecule adaptor activity"/>
    <property type="evidence" value="ECO:0007669"/>
    <property type="project" value="TreeGrafter"/>
</dbReference>
<dbReference type="InterPro" id="IPR015943">
    <property type="entry name" value="WD40/YVTN_repeat-like_dom_sf"/>
</dbReference>
<dbReference type="InterPro" id="IPR036322">
    <property type="entry name" value="WD40_repeat_dom_sf"/>
</dbReference>
<gene>
    <name evidence="8" type="ORF">F5878DRAFT_609997</name>
</gene>
<dbReference type="Gene3D" id="2.130.10.10">
    <property type="entry name" value="YVTN repeat-like/Quinoprotein amine dehydrogenase"/>
    <property type="match status" value="2"/>
</dbReference>